<comment type="similarity">
    <text evidence="4">Belongs to the R-transferase family. Bpt subfamily.</text>
</comment>
<keyword evidence="3 4" id="KW-0012">Acyltransferase</keyword>
<reference evidence="8" key="1">
    <citation type="journal article" date="2004" name="Environ. Microbiol.">
        <title>The genome of Desulfotalea psychrophila, a sulfate-reducing bacterium from permanently cold Arctic sediments.</title>
        <authorList>
            <person name="Rabus R."/>
            <person name="Ruepp A."/>
            <person name="Frickey T."/>
            <person name="Rattei T."/>
            <person name="Fartmann B."/>
            <person name="Stark M."/>
            <person name="Bauer M."/>
            <person name="Zibat A."/>
            <person name="Lombardot T."/>
            <person name="Becker I."/>
            <person name="Amann J."/>
            <person name="Gellner K."/>
            <person name="Teeling H."/>
            <person name="Leuschner W.D."/>
            <person name="Gloeckner F.-O."/>
            <person name="Lupas A.N."/>
            <person name="Amann R."/>
            <person name="Klenk H.-P."/>
        </authorList>
    </citation>
    <scope>NUCLEOTIDE SEQUENCE [LARGE SCALE GENOMIC DNA]</scope>
    <source>
        <strain evidence="8">DSM 12343 / LSv54</strain>
    </source>
</reference>
<dbReference type="InterPro" id="IPR007471">
    <property type="entry name" value="N-end_Aminoacyl_Trfase_N"/>
</dbReference>
<comment type="catalytic activity">
    <reaction evidence="4">
        <text>N-terminal L-aspartyl-[protein] + L-leucyl-tRNA(Leu) = N-terminal L-leucyl-L-aspartyl-[protein] + tRNA(Leu) + H(+)</text>
        <dbReference type="Rhea" id="RHEA:50420"/>
        <dbReference type="Rhea" id="RHEA-COMP:9613"/>
        <dbReference type="Rhea" id="RHEA-COMP:9622"/>
        <dbReference type="Rhea" id="RHEA-COMP:12669"/>
        <dbReference type="Rhea" id="RHEA-COMP:12674"/>
        <dbReference type="ChEBI" id="CHEBI:15378"/>
        <dbReference type="ChEBI" id="CHEBI:64720"/>
        <dbReference type="ChEBI" id="CHEBI:78442"/>
        <dbReference type="ChEBI" id="CHEBI:78494"/>
        <dbReference type="ChEBI" id="CHEBI:133042"/>
        <dbReference type="EC" id="2.3.2.29"/>
    </reaction>
</comment>
<feature type="domain" description="N-end rule aminoacyl transferase C-terminal" evidence="6">
    <location>
        <begin position="127"/>
        <end position="245"/>
    </location>
</feature>
<dbReference type="HOGENOM" id="CLU_077607_0_0_7"/>
<comment type="catalytic activity">
    <reaction evidence="4">
        <text>N-terminal L-glutamyl-[protein] + L-leucyl-tRNA(Leu) = N-terminal L-leucyl-L-glutamyl-[protein] + tRNA(Leu) + H(+)</text>
        <dbReference type="Rhea" id="RHEA:50412"/>
        <dbReference type="Rhea" id="RHEA-COMP:9613"/>
        <dbReference type="Rhea" id="RHEA-COMP:9622"/>
        <dbReference type="Rhea" id="RHEA-COMP:12664"/>
        <dbReference type="Rhea" id="RHEA-COMP:12668"/>
        <dbReference type="ChEBI" id="CHEBI:15378"/>
        <dbReference type="ChEBI" id="CHEBI:64721"/>
        <dbReference type="ChEBI" id="CHEBI:78442"/>
        <dbReference type="ChEBI" id="CHEBI:78494"/>
        <dbReference type="ChEBI" id="CHEBI:133041"/>
        <dbReference type="EC" id="2.3.2.29"/>
    </reaction>
</comment>
<keyword evidence="2 4" id="KW-0808">Transferase</keyword>
<dbReference type="PANTHER" id="PTHR21367">
    <property type="entry name" value="ARGININE-TRNA-PROTEIN TRANSFERASE 1"/>
    <property type="match status" value="1"/>
</dbReference>
<dbReference type="InterPro" id="IPR030700">
    <property type="entry name" value="N-end_Aminoacyl_Trfase"/>
</dbReference>
<dbReference type="InterPro" id="IPR007472">
    <property type="entry name" value="N-end_Aminoacyl_Trfase_C"/>
</dbReference>
<protein>
    <recommendedName>
        <fullName evidence="4">Aspartate/glutamate leucyltransferase</fullName>
        <ecNumber evidence="4">2.3.2.29</ecNumber>
    </recommendedName>
</protein>
<dbReference type="EC" id="2.3.2.29" evidence="4"/>
<evidence type="ECO:0000313" key="8">
    <source>
        <dbReference type="Proteomes" id="UP000000602"/>
    </source>
</evidence>
<feature type="domain" description="N-end aminoacyl transferase N-terminal" evidence="5">
    <location>
        <begin position="39"/>
        <end position="107"/>
    </location>
</feature>
<dbReference type="GO" id="GO:0071596">
    <property type="term" value="P:ubiquitin-dependent protein catabolic process via the N-end rule pathway"/>
    <property type="evidence" value="ECO:0007669"/>
    <property type="project" value="InterPro"/>
</dbReference>
<dbReference type="GO" id="GO:0008914">
    <property type="term" value="F:leucyl-tRNA--protein transferase activity"/>
    <property type="evidence" value="ECO:0007669"/>
    <property type="project" value="UniProtKB-UniRule"/>
</dbReference>
<evidence type="ECO:0000313" key="7">
    <source>
        <dbReference type="EMBL" id="CAG37568.1"/>
    </source>
</evidence>
<dbReference type="AlphaFoldDB" id="Q6AJB2"/>
<dbReference type="Pfam" id="PF04376">
    <property type="entry name" value="ATE_N"/>
    <property type="match status" value="1"/>
</dbReference>
<keyword evidence="1 4" id="KW-0963">Cytoplasm</keyword>
<dbReference type="RefSeq" id="WP_011190080.1">
    <property type="nucleotide sequence ID" value="NC_006138.1"/>
</dbReference>
<dbReference type="EMBL" id="CR522870">
    <property type="protein sequence ID" value="CAG37568.1"/>
    <property type="molecule type" value="Genomic_DNA"/>
</dbReference>
<dbReference type="CDD" id="cd04301">
    <property type="entry name" value="NAT_SF"/>
    <property type="match status" value="1"/>
</dbReference>
<organism evidence="7 8">
    <name type="scientific">Desulfotalea psychrophila (strain LSv54 / DSM 12343)</name>
    <dbReference type="NCBI Taxonomy" id="177439"/>
    <lineage>
        <taxon>Bacteria</taxon>
        <taxon>Pseudomonadati</taxon>
        <taxon>Thermodesulfobacteriota</taxon>
        <taxon>Desulfobulbia</taxon>
        <taxon>Desulfobulbales</taxon>
        <taxon>Desulfocapsaceae</taxon>
        <taxon>Desulfotalea</taxon>
    </lineage>
</organism>
<name>Q6AJB2_DESPS</name>
<dbReference type="eggNOG" id="COG2935">
    <property type="taxonomic scope" value="Bacteria"/>
</dbReference>
<gene>
    <name evidence="4" type="primary">bpt</name>
    <name evidence="7" type="ordered locus">DP2839</name>
</gene>
<dbReference type="GO" id="GO:0004057">
    <property type="term" value="F:arginyl-tRNA--protein transferase activity"/>
    <property type="evidence" value="ECO:0007669"/>
    <property type="project" value="InterPro"/>
</dbReference>
<dbReference type="SUPFAM" id="SSF55729">
    <property type="entry name" value="Acyl-CoA N-acyltransferases (Nat)"/>
    <property type="match status" value="1"/>
</dbReference>
<dbReference type="OrthoDB" id="9782022at2"/>
<comment type="function">
    <text evidence="4">Functions in the N-end rule pathway of protein degradation where it conjugates Leu from its aminoacyl-tRNA to the N-termini of proteins containing an N-terminal aspartate or glutamate.</text>
</comment>
<evidence type="ECO:0000259" key="5">
    <source>
        <dbReference type="Pfam" id="PF04376"/>
    </source>
</evidence>
<dbReference type="NCBIfam" id="NF002346">
    <property type="entry name" value="PRK01305.2-3"/>
    <property type="match status" value="1"/>
</dbReference>
<comment type="subcellular location">
    <subcellularLocation>
        <location evidence="4">Cytoplasm</location>
    </subcellularLocation>
</comment>
<evidence type="ECO:0000259" key="6">
    <source>
        <dbReference type="Pfam" id="PF04377"/>
    </source>
</evidence>
<dbReference type="HAMAP" id="MF_00689">
    <property type="entry name" value="Bpt"/>
    <property type="match status" value="1"/>
</dbReference>
<dbReference type="GO" id="GO:0005737">
    <property type="term" value="C:cytoplasm"/>
    <property type="evidence" value="ECO:0007669"/>
    <property type="project" value="UniProtKB-SubCell"/>
</dbReference>
<sequence>MNREKSLNGTLSAYDLWAAEEFSCIEEKLEQVFVDVETDCPYGLPQQAVFHQAFFAPLEEHVVGLFLAAGYRRNGNCLYTMRCPHCTACQPIRLQVEQFSPSRSQKRNRKKNDDIAASFLPLVRSQEHLDLCDRFLQNRYPSDNSAERYYADFFENGLTHTEQLEFRQGGRLLGNAIVDHGEHWLNAVYFFFDPEESGRGLGTYNVLRLIDFCRERGIIYLYLGFYIRDVQAMNYKDTFRPYQLLEDGVWCSYSGASSRDLSRK</sequence>
<evidence type="ECO:0000256" key="3">
    <source>
        <dbReference type="ARBA" id="ARBA00023315"/>
    </source>
</evidence>
<keyword evidence="8" id="KW-1185">Reference proteome</keyword>
<evidence type="ECO:0000256" key="1">
    <source>
        <dbReference type="ARBA" id="ARBA00022490"/>
    </source>
</evidence>
<evidence type="ECO:0000256" key="4">
    <source>
        <dbReference type="HAMAP-Rule" id="MF_00689"/>
    </source>
</evidence>
<dbReference type="STRING" id="177439.DP2839"/>
<dbReference type="InterPro" id="IPR016181">
    <property type="entry name" value="Acyl_CoA_acyltransferase"/>
</dbReference>
<dbReference type="Pfam" id="PF04377">
    <property type="entry name" value="ATE_C"/>
    <property type="match status" value="1"/>
</dbReference>
<dbReference type="Gene3D" id="3.40.630.30">
    <property type="match status" value="1"/>
</dbReference>
<accession>Q6AJB2</accession>
<evidence type="ECO:0000256" key="2">
    <source>
        <dbReference type="ARBA" id="ARBA00022679"/>
    </source>
</evidence>
<proteinExistence type="inferred from homology"/>
<dbReference type="KEGG" id="dps:DP2839"/>
<dbReference type="PANTHER" id="PTHR21367:SF1">
    <property type="entry name" value="ARGINYL-TRNA--PROTEIN TRANSFERASE 1"/>
    <property type="match status" value="1"/>
</dbReference>
<dbReference type="Proteomes" id="UP000000602">
    <property type="component" value="Chromosome"/>
</dbReference>
<dbReference type="InterPro" id="IPR017138">
    <property type="entry name" value="Asp_Glu_LeuTrfase"/>
</dbReference>
<dbReference type="PIRSF" id="PIRSF037208">
    <property type="entry name" value="ATE_pro_prd"/>
    <property type="match status" value="1"/>
</dbReference>